<dbReference type="GO" id="GO:0046872">
    <property type="term" value="F:metal ion binding"/>
    <property type="evidence" value="ECO:0007669"/>
    <property type="project" value="UniProtKB-KW"/>
</dbReference>
<dbReference type="Proteomes" id="UP000070620">
    <property type="component" value="Unassembled WGS sequence"/>
</dbReference>
<dbReference type="InterPro" id="IPR036409">
    <property type="entry name" value="Aldolase_II/adducin_N_sf"/>
</dbReference>
<keyword evidence="2" id="KW-0456">Lyase</keyword>
<organism evidence="4 5">
    <name type="scientific">Micromonospora rosaria</name>
    <dbReference type="NCBI Taxonomy" id="47874"/>
    <lineage>
        <taxon>Bacteria</taxon>
        <taxon>Bacillati</taxon>
        <taxon>Actinomycetota</taxon>
        <taxon>Actinomycetes</taxon>
        <taxon>Micromonosporales</taxon>
        <taxon>Micromonosporaceae</taxon>
        <taxon>Micromonospora</taxon>
    </lineage>
</organism>
<dbReference type="PANTHER" id="PTHR22789:SF0">
    <property type="entry name" value="3-OXO-TETRONATE 4-PHOSPHATE DECARBOXYLASE-RELATED"/>
    <property type="match status" value="1"/>
</dbReference>
<sequence length="241" mass="25204">MSTDRPSPADATFDLTDVDRARGELLRAVRALFSAGVMSHSGHGNISVRLASSPQHILLNRGELLVAPADGDPTAGRRVISSDVVVVDLDGRVVLGEPGRFTAGITRMHTEVYRLRPEVGAVVHTHSPQATGYAIAATPLPARYEALLIHGQPVDVPVAPWGPRGSDEAVRGIVDTFAQHPRSRAVLLANHGLLVTGTDAAHAARLVIAIEEAAVSTLASTPLGGPAALPPAAQHEKPLAF</sequence>
<dbReference type="PANTHER" id="PTHR22789">
    <property type="entry name" value="FUCULOSE PHOSPHATE ALDOLASE"/>
    <property type="match status" value="1"/>
</dbReference>
<dbReference type="GO" id="GO:0005829">
    <property type="term" value="C:cytosol"/>
    <property type="evidence" value="ECO:0007669"/>
    <property type="project" value="TreeGrafter"/>
</dbReference>
<evidence type="ECO:0000256" key="2">
    <source>
        <dbReference type="ARBA" id="ARBA00023239"/>
    </source>
</evidence>
<dbReference type="InterPro" id="IPR050197">
    <property type="entry name" value="Aldolase_class_II_sugar_metab"/>
</dbReference>
<evidence type="ECO:0000259" key="3">
    <source>
        <dbReference type="SMART" id="SM01007"/>
    </source>
</evidence>
<dbReference type="SUPFAM" id="SSF53639">
    <property type="entry name" value="AraD/HMP-PK domain-like"/>
    <property type="match status" value="1"/>
</dbReference>
<evidence type="ECO:0000256" key="1">
    <source>
        <dbReference type="ARBA" id="ARBA00022723"/>
    </source>
</evidence>
<comment type="caution">
    <text evidence="4">The sequence shown here is derived from an EMBL/GenBank/DDBJ whole genome shotgun (WGS) entry which is preliminary data.</text>
</comment>
<dbReference type="AlphaFoldDB" id="A0A136PPL8"/>
<keyword evidence="5" id="KW-1185">Reference proteome</keyword>
<evidence type="ECO:0000313" key="5">
    <source>
        <dbReference type="Proteomes" id="UP000070620"/>
    </source>
</evidence>
<proteinExistence type="predicted"/>
<dbReference type="Gene3D" id="3.40.225.10">
    <property type="entry name" value="Class II aldolase/adducin N-terminal domain"/>
    <property type="match status" value="1"/>
</dbReference>
<keyword evidence="1" id="KW-0479">Metal-binding</keyword>
<dbReference type="EMBL" id="LRQV01000077">
    <property type="protein sequence ID" value="KXK60277.1"/>
    <property type="molecule type" value="Genomic_DNA"/>
</dbReference>
<evidence type="ECO:0000313" key="4">
    <source>
        <dbReference type="EMBL" id="KXK60277.1"/>
    </source>
</evidence>
<protein>
    <recommendedName>
        <fullName evidence="3">Class II aldolase/adducin N-terminal domain-containing protein</fullName>
    </recommendedName>
</protein>
<dbReference type="SMART" id="SM01007">
    <property type="entry name" value="Aldolase_II"/>
    <property type="match status" value="1"/>
</dbReference>
<reference evidence="4 5" key="1">
    <citation type="submission" date="2016-01" db="EMBL/GenBank/DDBJ databases">
        <title>Whole genome sequence and analysis of Micromonospora rosaria DSM 803, which can produce antibacterial substance rosamicin.</title>
        <authorList>
            <person name="Yang H."/>
            <person name="He X."/>
            <person name="Zhu D."/>
        </authorList>
    </citation>
    <scope>NUCLEOTIDE SEQUENCE [LARGE SCALE GENOMIC DNA]</scope>
    <source>
        <strain evidence="4 5">DSM 803</strain>
    </source>
</reference>
<accession>A0A136PPL8</accession>
<name>A0A136PPL8_9ACTN</name>
<dbReference type="GO" id="GO:0016832">
    <property type="term" value="F:aldehyde-lyase activity"/>
    <property type="evidence" value="ECO:0007669"/>
    <property type="project" value="TreeGrafter"/>
</dbReference>
<dbReference type="Pfam" id="PF00596">
    <property type="entry name" value="Aldolase_II"/>
    <property type="match status" value="1"/>
</dbReference>
<gene>
    <name evidence="4" type="ORF">AWW66_19690</name>
</gene>
<dbReference type="RefSeq" id="WP_067368488.1">
    <property type="nucleotide sequence ID" value="NZ_JBIUBN010000002.1"/>
</dbReference>
<dbReference type="InterPro" id="IPR001303">
    <property type="entry name" value="Aldolase_II/adducin_N"/>
</dbReference>
<feature type="domain" description="Class II aldolase/adducin N-terminal" evidence="3">
    <location>
        <begin position="24"/>
        <end position="218"/>
    </location>
</feature>
<dbReference type="GO" id="GO:0019323">
    <property type="term" value="P:pentose catabolic process"/>
    <property type="evidence" value="ECO:0007669"/>
    <property type="project" value="TreeGrafter"/>
</dbReference>